<dbReference type="Pfam" id="PF25455">
    <property type="entry name" value="Beta-barrel_CAF17_C"/>
    <property type="match status" value="1"/>
</dbReference>
<dbReference type="InterPro" id="IPR017703">
    <property type="entry name" value="YgfZ/GCV_T_CS"/>
</dbReference>
<dbReference type="GO" id="GO:0005759">
    <property type="term" value="C:mitochondrial matrix"/>
    <property type="evidence" value="ECO:0007669"/>
    <property type="project" value="UniProtKB-SubCell"/>
</dbReference>
<evidence type="ECO:0000256" key="5">
    <source>
        <dbReference type="ARBA" id="ARBA00093637"/>
    </source>
</evidence>
<feature type="domain" description="CAF17 C-terminal" evidence="6">
    <location>
        <begin position="312"/>
        <end position="416"/>
    </location>
</feature>
<evidence type="ECO:0000313" key="7">
    <source>
        <dbReference type="EMBL" id="KAG8632140.1"/>
    </source>
</evidence>
<dbReference type="AlphaFoldDB" id="A0A8K0LDL9"/>
<evidence type="ECO:0000256" key="4">
    <source>
        <dbReference type="ARBA" id="ARBA00093447"/>
    </source>
</evidence>
<comment type="similarity">
    <text evidence="4">Belongs to the GcvT family. CAF17/IBA57 subfamily.</text>
</comment>
<proteinExistence type="inferred from homology"/>
<accession>A0A8K0LDL9</accession>
<organism evidence="7 8">
    <name type="scientific">Elsinoe batatas</name>
    <dbReference type="NCBI Taxonomy" id="2601811"/>
    <lineage>
        <taxon>Eukaryota</taxon>
        <taxon>Fungi</taxon>
        <taxon>Dikarya</taxon>
        <taxon>Ascomycota</taxon>
        <taxon>Pezizomycotina</taxon>
        <taxon>Dothideomycetes</taxon>
        <taxon>Dothideomycetidae</taxon>
        <taxon>Myriangiales</taxon>
        <taxon>Elsinoaceae</taxon>
        <taxon>Elsinoe</taxon>
    </lineage>
</organism>
<dbReference type="PANTHER" id="PTHR22602:SF0">
    <property type="entry name" value="TRANSFERASE CAF17, MITOCHONDRIAL-RELATED"/>
    <property type="match status" value="1"/>
</dbReference>
<dbReference type="InterPro" id="IPR057460">
    <property type="entry name" value="CAF17_C"/>
</dbReference>
<comment type="subcellular location">
    <subcellularLocation>
        <location evidence="1">Mitochondrion matrix</location>
    </subcellularLocation>
</comment>
<gene>
    <name evidence="7" type="ORF">KVT40_001280</name>
</gene>
<evidence type="ECO:0000313" key="8">
    <source>
        <dbReference type="Proteomes" id="UP000809789"/>
    </source>
</evidence>
<comment type="caution">
    <text evidence="7">The sequence shown here is derived from an EMBL/GenBank/DDBJ whole genome shotgun (WGS) entry which is preliminary data.</text>
</comment>
<dbReference type="InterPro" id="IPR045179">
    <property type="entry name" value="YgfZ/GcvT"/>
</dbReference>
<evidence type="ECO:0000259" key="6">
    <source>
        <dbReference type="Pfam" id="PF25455"/>
    </source>
</evidence>
<dbReference type="PANTHER" id="PTHR22602">
    <property type="entry name" value="TRANSFERASE CAF17, MITOCHONDRIAL-RELATED"/>
    <property type="match status" value="1"/>
</dbReference>
<sequence length="430" mass="46959">MPPRPATRLIANKCQYVCASCRSKRIQRAAFSTTPARKANPPPPPTSGYAHLTNRSLIHVSGVDAPKFLHGLITTSVHPFPTSAPPPSTPGNVAAISQGFYSAFLTAQGRVINDVFVYPVVGSSWEVLSGRGATRGSQEVAKAQEDGFVIELDRAEKDGLLKHLKRHKLRSKVKLRGVEDGEVNALSLWREGEERWTSYGLNGQSGSGIGGDQNHTIGLVDQRAPGLGKRVLLSGGKLKGAPELEGLDEASLDQYNIRRYLRGVPEGQNEIQRDQALPMGSNLDVMGAVDFKKGCYVGQELTIRTHHTGVVRRRVLPVLLYDKASEPPQSLQYDAFWSLGHPNAEEDFKIDGKRGKPGRWIAGVGNVGLAMCRLEQMTDLTVTSEPSTFDETDKFVVQAGAGEDVVGVKAFVPDWIRGRIRAPKQQRRVE</sequence>
<dbReference type="NCBIfam" id="TIGR03317">
    <property type="entry name" value="ygfZ_signature"/>
    <property type="match status" value="1"/>
</dbReference>
<dbReference type="EMBL" id="JAESVG020000001">
    <property type="protein sequence ID" value="KAG8632140.1"/>
    <property type="molecule type" value="Genomic_DNA"/>
</dbReference>
<protein>
    <recommendedName>
        <fullName evidence="5">Iron-sulfur cluster assembly factor IBA57 homolog, mitochondrial</fullName>
    </recommendedName>
</protein>
<evidence type="ECO:0000256" key="3">
    <source>
        <dbReference type="ARBA" id="ARBA00023128"/>
    </source>
</evidence>
<evidence type="ECO:0000256" key="2">
    <source>
        <dbReference type="ARBA" id="ARBA00022946"/>
    </source>
</evidence>
<keyword evidence="2" id="KW-0809">Transit peptide</keyword>
<reference evidence="7" key="1">
    <citation type="submission" date="2021-07" db="EMBL/GenBank/DDBJ databases">
        <title>Elsinoe batatas strain:CRI-CJ2 Genome sequencing and assembly.</title>
        <authorList>
            <person name="Huang L."/>
        </authorList>
    </citation>
    <scope>NUCLEOTIDE SEQUENCE</scope>
    <source>
        <strain evidence="7">CRI-CJ2</strain>
    </source>
</reference>
<dbReference type="InterPro" id="IPR027266">
    <property type="entry name" value="TrmE/GcvT-like"/>
</dbReference>
<dbReference type="Gene3D" id="3.30.1360.120">
    <property type="entry name" value="Probable tRNA modification gtpase trme, domain 1"/>
    <property type="match status" value="1"/>
</dbReference>
<name>A0A8K0LDL9_9PEZI</name>
<dbReference type="Proteomes" id="UP000809789">
    <property type="component" value="Unassembled WGS sequence"/>
</dbReference>
<dbReference type="GO" id="GO:0016226">
    <property type="term" value="P:iron-sulfur cluster assembly"/>
    <property type="evidence" value="ECO:0007669"/>
    <property type="project" value="TreeGrafter"/>
</dbReference>
<keyword evidence="3" id="KW-0496">Mitochondrion</keyword>
<keyword evidence="8" id="KW-1185">Reference proteome</keyword>
<dbReference type="SUPFAM" id="SSF103025">
    <property type="entry name" value="Folate-binding domain"/>
    <property type="match status" value="1"/>
</dbReference>
<evidence type="ECO:0000256" key="1">
    <source>
        <dbReference type="ARBA" id="ARBA00004305"/>
    </source>
</evidence>
<dbReference type="OrthoDB" id="191995at2759"/>